<protein>
    <recommendedName>
        <fullName evidence="3">Helix-turn-helix domain-containing protein</fullName>
    </recommendedName>
</protein>
<dbReference type="RefSeq" id="WP_316003038.1">
    <property type="nucleotide sequence ID" value="NZ_JAWDIT010000001.1"/>
</dbReference>
<evidence type="ECO:0000313" key="1">
    <source>
        <dbReference type="EMBL" id="MDU0344100.1"/>
    </source>
</evidence>
<keyword evidence="2" id="KW-1185">Reference proteome</keyword>
<reference evidence="1 2" key="1">
    <citation type="submission" date="2023-09" db="EMBL/GenBank/DDBJ databases">
        <title>Microbacterium fusihabitans sp. nov., Microbacterium phycihabitans sp. nov., and Microbacterium cervinum sp. nov., isolated from dried seaweeds of beach.</title>
        <authorList>
            <person name="Lee S.D."/>
        </authorList>
    </citation>
    <scope>NUCLEOTIDE SEQUENCE [LARGE SCALE GENOMIC DNA]</scope>
    <source>
        <strain evidence="1 2">KSW2-29</strain>
    </source>
</reference>
<dbReference type="Proteomes" id="UP001261125">
    <property type="component" value="Unassembled WGS sequence"/>
</dbReference>
<accession>A0ABU3SI76</accession>
<organism evidence="1 2">
    <name type="scientific">Microbacterium phycohabitans</name>
    <dbReference type="NCBI Taxonomy" id="3075993"/>
    <lineage>
        <taxon>Bacteria</taxon>
        <taxon>Bacillati</taxon>
        <taxon>Actinomycetota</taxon>
        <taxon>Actinomycetes</taxon>
        <taxon>Micrococcales</taxon>
        <taxon>Microbacteriaceae</taxon>
        <taxon>Microbacterium</taxon>
    </lineage>
</organism>
<evidence type="ECO:0008006" key="3">
    <source>
        <dbReference type="Google" id="ProtNLM"/>
    </source>
</evidence>
<comment type="caution">
    <text evidence="1">The sequence shown here is derived from an EMBL/GenBank/DDBJ whole genome shotgun (WGS) entry which is preliminary data.</text>
</comment>
<gene>
    <name evidence="1" type="ORF">RWH44_00165</name>
</gene>
<dbReference type="EMBL" id="JAWDIT010000001">
    <property type="protein sequence ID" value="MDU0344100.1"/>
    <property type="molecule type" value="Genomic_DNA"/>
</dbReference>
<name>A0ABU3SI76_9MICO</name>
<proteinExistence type="predicted"/>
<dbReference type="SUPFAM" id="SSF46955">
    <property type="entry name" value="Putative DNA-binding domain"/>
    <property type="match status" value="1"/>
</dbReference>
<evidence type="ECO:0000313" key="2">
    <source>
        <dbReference type="Proteomes" id="UP001261125"/>
    </source>
</evidence>
<dbReference type="InterPro" id="IPR009061">
    <property type="entry name" value="DNA-bd_dom_put_sf"/>
</dbReference>
<sequence length="84" mass="10048">MATLTYHEAARKVRRSVRTIKRWRRAGMTMTWEQRDGQRVRVVDEDLLFTTLRDRLDAWPSHQYRLRRLQAAAAAPEPRRPDAM</sequence>